<evidence type="ECO:0000313" key="4">
    <source>
        <dbReference type="Proteomes" id="UP000332933"/>
    </source>
</evidence>
<organism evidence="3 4">
    <name type="scientific">Aphanomyces stellatus</name>
    <dbReference type="NCBI Taxonomy" id="120398"/>
    <lineage>
        <taxon>Eukaryota</taxon>
        <taxon>Sar</taxon>
        <taxon>Stramenopiles</taxon>
        <taxon>Oomycota</taxon>
        <taxon>Saprolegniomycetes</taxon>
        <taxon>Saprolegniales</taxon>
        <taxon>Verrucalvaceae</taxon>
        <taxon>Aphanomyces</taxon>
    </lineage>
</organism>
<evidence type="ECO:0000313" key="2">
    <source>
        <dbReference type="EMBL" id="KAF0686793.1"/>
    </source>
</evidence>
<protein>
    <submittedName>
        <fullName evidence="3">Aste57867_21456 protein</fullName>
    </submittedName>
</protein>
<dbReference type="OrthoDB" id="74791at2759"/>
<reference evidence="3 4" key="1">
    <citation type="submission" date="2019-03" db="EMBL/GenBank/DDBJ databases">
        <authorList>
            <person name="Gaulin E."/>
            <person name="Dumas B."/>
        </authorList>
    </citation>
    <scope>NUCLEOTIDE SEQUENCE [LARGE SCALE GENOMIC DNA]</scope>
    <source>
        <strain evidence="3">CBS 568.67</strain>
    </source>
</reference>
<sequence>MSKCTTLALNNNEVPKGRPSAPSIVLAASGEPIKFLGIYVGHNLAADYQAQLTNDNYLGAYAKWMCRARTIQGRKLLATSLILSLVWHVTAVVVVSDAMLAMWQRVLINFAMGSKSIQDPRYRPLLHKGWQHDKDSGLGIAHVSSSVRTQRLLLLQKFMAHHIDGGRPLWAPLVEEQFSHCLQTLYRPTHPFDFLWYPPTTSSSWLALDELHPLWLDVWSTWSKMPLERRLQHPLDLQTTLSLPIWLTQYPPFLDGHGLCAAVLASKRSLRPWCQIGAQNGLRSLLDILRIGSGGLWPSFDRFYGYMSSGNRSVTVSMHGLRIGFDVVEYSHSIYKHLTAVFYNICARLGVRRDVSCRDVDPTPHAFKTTVKDQVVPFELWPRRVVVNAAYHGPMPTTPHPTRSDARPDYPDARKYMLLFRKSMRLLTPVHADVWLRTTLHMLPVNARFAFRQEADPDSILCSHGCGAVETEVHALRDCAVVAPIWDLHTTAWCGFGVGFTWHNFNSIDSFTAVNSGTLQKNALCRLWVMLTGATLHLVWHRHNLALHRQQRMPPPHVLLELSFLQWMVTVRRWLRQHDADDLDRVATVAAAQLLLRRPPYHSLRAKYPRCLALESTFDVH</sequence>
<keyword evidence="1" id="KW-0812">Transmembrane</keyword>
<dbReference type="Proteomes" id="UP000332933">
    <property type="component" value="Unassembled WGS sequence"/>
</dbReference>
<feature type="transmembrane region" description="Helical" evidence="1">
    <location>
        <begin position="76"/>
        <end position="103"/>
    </location>
</feature>
<dbReference type="EMBL" id="VJMH01006975">
    <property type="protein sequence ID" value="KAF0686793.1"/>
    <property type="molecule type" value="Genomic_DNA"/>
</dbReference>
<keyword evidence="1" id="KW-1133">Transmembrane helix</keyword>
<keyword evidence="4" id="KW-1185">Reference proteome</keyword>
<evidence type="ECO:0000313" key="3">
    <source>
        <dbReference type="EMBL" id="VFT98127.1"/>
    </source>
</evidence>
<dbReference type="AlphaFoldDB" id="A0A485LJN5"/>
<name>A0A485LJN5_9STRA</name>
<dbReference type="EMBL" id="CAADRA010007001">
    <property type="protein sequence ID" value="VFT98127.1"/>
    <property type="molecule type" value="Genomic_DNA"/>
</dbReference>
<accession>A0A485LJN5</accession>
<gene>
    <name evidence="3" type="primary">Aste57867_21456</name>
    <name evidence="2" type="ORF">As57867_021387</name>
    <name evidence="3" type="ORF">ASTE57867_21456</name>
</gene>
<evidence type="ECO:0000256" key="1">
    <source>
        <dbReference type="SAM" id="Phobius"/>
    </source>
</evidence>
<proteinExistence type="predicted"/>
<reference evidence="2" key="2">
    <citation type="submission" date="2019-06" db="EMBL/GenBank/DDBJ databases">
        <title>Genomics analysis of Aphanomyces spp. identifies a new class of oomycete effector associated with host adaptation.</title>
        <authorList>
            <person name="Gaulin E."/>
        </authorList>
    </citation>
    <scope>NUCLEOTIDE SEQUENCE</scope>
    <source>
        <strain evidence="2">CBS 578.67</strain>
    </source>
</reference>
<keyword evidence="1" id="KW-0472">Membrane</keyword>